<feature type="compositionally biased region" description="Low complexity" evidence="1">
    <location>
        <begin position="399"/>
        <end position="415"/>
    </location>
</feature>
<sequence length="464" mass="49809">MDAPVAALNAFSQARRKPEEKPAMQQQRQPNSFEAAQLLSGPEIPLPSHFAEEIKKQQHRWRLPGRAAARQSNQATHECLHGVEPQSAPPSCQSESAAAHSEISKQLGLQWRRMTDSDKRPLLMRPGGCGRIICGAHPGYKYRPRRRARCSTANSAAAAAAAAAAAVAAAEMDRRTCFGGMTGVPAHSRCSSSLSTGSPAFFANHSQQESSIRVDVVVEKLLQVDCGVLVQVRRFSICGASPGRLRGLQQAAQGAKRRFEQGVQDGHHGDEQQHEPEEDEDLRFTAMPTSVLIWTPAGANVFGAGVDWREGQLPDHRRQVEHECLDSQHERHPLVVLELLALPDRLVAGNAAVRRHKELILSTASSSDTRCLRLVNLKPLTALKKPVSIDSASQPRPPAAGNRRPAGGPAERGQSMAATTALASCCCTLFEGAVGVDGEPGRAGAARLVLQPHQSGVGLADPSL</sequence>
<feature type="compositionally biased region" description="Basic and acidic residues" evidence="1">
    <location>
        <begin position="257"/>
        <end position="275"/>
    </location>
</feature>
<feature type="region of interest" description="Disordered" evidence="1">
    <location>
        <begin position="1"/>
        <end position="31"/>
    </location>
</feature>
<feature type="region of interest" description="Disordered" evidence="1">
    <location>
        <begin position="256"/>
        <end position="280"/>
    </location>
</feature>
<dbReference type="AlphaFoldDB" id="A0A1I8FU57"/>
<dbReference type="Proteomes" id="UP000095280">
    <property type="component" value="Unplaced"/>
</dbReference>
<feature type="region of interest" description="Disordered" evidence="1">
    <location>
        <begin position="65"/>
        <end position="93"/>
    </location>
</feature>
<feature type="region of interest" description="Disordered" evidence="1">
    <location>
        <begin position="386"/>
        <end position="415"/>
    </location>
</feature>
<reference evidence="3" key="1">
    <citation type="submission" date="2016-11" db="UniProtKB">
        <authorList>
            <consortium name="WormBaseParasite"/>
        </authorList>
    </citation>
    <scope>IDENTIFICATION</scope>
</reference>
<accession>A0A1I8FU57</accession>
<evidence type="ECO:0000313" key="2">
    <source>
        <dbReference type="Proteomes" id="UP000095280"/>
    </source>
</evidence>
<protein>
    <submittedName>
        <fullName evidence="3">HMG box domain-containing protein</fullName>
    </submittedName>
</protein>
<organism evidence="2 3">
    <name type="scientific">Macrostomum lignano</name>
    <dbReference type="NCBI Taxonomy" id="282301"/>
    <lineage>
        <taxon>Eukaryota</taxon>
        <taxon>Metazoa</taxon>
        <taxon>Spiralia</taxon>
        <taxon>Lophotrochozoa</taxon>
        <taxon>Platyhelminthes</taxon>
        <taxon>Rhabditophora</taxon>
        <taxon>Macrostomorpha</taxon>
        <taxon>Macrostomida</taxon>
        <taxon>Macrostomidae</taxon>
        <taxon>Macrostomum</taxon>
    </lineage>
</organism>
<evidence type="ECO:0000313" key="3">
    <source>
        <dbReference type="WBParaSite" id="maker-unitig_9618-snap-gene-0.2-mRNA-1"/>
    </source>
</evidence>
<proteinExistence type="predicted"/>
<name>A0A1I8FU57_9PLAT</name>
<keyword evidence="2" id="KW-1185">Reference proteome</keyword>
<evidence type="ECO:0000256" key="1">
    <source>
        <dbReference type="SAM" id="MobiDB-lite"/>
    </source>
</evidence>
<dbReference type="WBParaSite" id="maker-unitig_9618-snap-gene-0.2-mRNA-1">
    <property type="protein sequence ID" value="maker-unitig_9618-snap-gene-0.2-mRNA-1"/>
    <property type="gene ID" value="maker-unitig_9618-snap-gene-0.2"/>
</dbReference>